<keyword evidence="13" id="KW-0472">Membrane</keyword>
<gene>
    <name evidence="17" type="ORF">DGYR_LOCUS7506</name>
</gene>
<keyword evidence="9" id="KW-0999">Mitochondrion inner membrane</keyword>
<dbReference type="EMBL" id="CAJFCJ010000009">
    <property type="protein sequence ID" value="CAD5119234.1"/>
    <property type="molecule type" value="Genomic_DNA"/>
</dbReference>
<sequence length="146" mass="17506">MAYLQTKAISQAARVRRLYKESLRNLQAYYIERHLYRYHAVLLRQRFDENKDINDVRKAKEVLQAGEHELFLKAHPQPIKYPDSPGGVAYGREPWVPDWLIDHWHPSERKQYPDYFAKREKAKLEYIDRWNKKYGVTETPDTKTSA</sequence>
<evidence type="ECO:0000256" key="3">
    <source>
        <dbReference type="ARBA" id="ARBA00009508"/>
    </source>
</evidence>
<evidence type="ECO:0000256" key="7">
    <source>
        <dbReference type="ARBA" id="ARBA00022553"/>
    </source>
</evidence>
<evidence type="ECO:0000256" key="14">
    <source>
        <dbReference type="ARBA" id="ARBA00030192"/>
    </source>
</evidence>
<feature type="domain" description="Complex 1 LYR protein" evidence="16">
    <location>
        <begin position="14"/>
        <end position="70"/>
    </location>
</feature>
<dbReference type="InterPro" id="IPR045292">
    <property type="entry name" value="Complex1_LYR_NDUFB9_LYRM3"/>
</dbReference>
<keyword evidence="11" id="KW-0007">Acetylation</keyword>
<evidence type="ECO:0000256" key="9">
    <source>
        <dbReference type="ARBA" id="ARBA00022792"/>
    </source>
</evidence>
<dbReference type="OrthoDB" id="13598at2759"/>
<evidence type="ECO:0000256" key="15">
    <source>
        <dbReference type="ARBA" id="ARBA00032528"/>
    </source>
</evidence>
<evidence type="ECO:0000256" key="10">
    <source>
        <dbReference type="ARBA" id="ARBA00022982"/>
    </source>
</evidence>
<name>A0A7I8VXA4_9ANNE</name>
<comment type="subunit">
    <text evidence="4">Mammalian complex I is composed of 45 different subunits.</text>
</comment>
<evidence type="ECO:0000256" key="11">
    <source>
        <dbReference type="ARBA" id="ARBA00022990"/>
    </source>
</evidence>
<protein>
    <recommendedName>
        <fullName evidence="5">NADH dehydrogenase [ubiquinone] 1 beta subcomplex subunit 9</fullName>
    </recommendedName>
    <alternativeName>
        <fullName evidence="14">Complex I-B22</fullName>
    </alternativeName>
    <alternativeName>
        <fullName evidence="15">NADH-ubiquinone oxidoreductase B22 subunit</fullName>
    </alternativeName>
</protein>
<evidence type="ECO:0000256" key="6">
    <source>
        <dbReference type="ARBA" id="ARBA00022448"/>
    </source>
</evidence>
<evidence type="ECO:0000256" key="1">
    <source>
        <dbReference type="ARBA" id="ARBA00002920"/>
    </source>
</evidence>
<keyword evidence="7" id="KW-0597">Phosphoprotein</keyword>
<evidence type="ECO:0000256" key="4">
    <source>
        <dbReference type="ARBA" id="ARBA00011790"/>
    </source>
</evidence>
<dbReference type="InterPro" id="IPR008011">
    <property type="entry name" value="Complex1_LYR_dom"/>
</dbReference>
<keyword evidence="18" id="KW-1185">Reference proteome</keyword>
<accession>A0A7I8VXA4</accession>
<dbReference type="AlphaFoldDB" id="A0A7I8VXA4"/>
<comment type="function">
    <text evidence="1">Accessory subunit of the mitochondrial membrane respiratory chain NADH dehydrogenase (Complex I), that is believed to be not involved in catalysis. Complex I functions in the transfer of electrons from NADH to the respiratory chain. The immediate electron acceptor for the enzyme is believed to be ubiquinone.</text>
</comment>
<reference evidence="17 18" key="1">
    <citation type="submission" date="2020-08" db="EMBL/GenBank/DDBJ databases">
        <authorList>
            <person name="Hejnol A."/>
        </authorList>
    </citation>
    <scope>NUCLEOTIDE SEQUENCE [LARGE SCALE GENOMIC DNA]</scope>
</reference>
<evidence type="ECO:0000313" key="17">
    <source>
        <dbReference type="EMBL" id="CAD5119234.1"/>
    </source>
</evidence>
<keyword evidence="6" id="KW-0813">Transport</keyword>
<evidence type="ECO:0000256" key="12">
    <source>
        <dbReference type="ARBA" id="ARBA00023128"/>
    </source>
</evidence>
<proteinExistence type="inferred from homology"/>
<evidence type="ECO:0000259" key="16">
    <source>
        <dbReference type="Pfam" id="PF05347"/>
    </source>
</evidence>
<keyword evidence="10" id="KW-0249">Electron transport</keyword>
<dbReference type="GO" id="GO:0005743">
    <property type="term" value="C:mitochondrial inner membrane"/>
    <property type="evidence" value="ECO:0007669"/>
    <property type="project" value="UniProtKB-SubCell"/>
</dbReference>
<dbReference type="InterPro" id="IPR033034">
    <property type="entry name" value="NDUFB9"/>
</dbReference>
<dbReference type="Proteomes" id="UP000549394">
    <property type="component" value="Unassembled WGS sequence"/>
</dbReference>
<dbReference type="Pfam" id="PF05347">
    <property type="entry name" value="Complex1_LYR"/>
    <property type="match status" value="1"/>
</dbReference>
<evidence type="ECO:0000256" key="13">
    <source>
        <dbReference type="ARBA" id="ARBA00023136"/>
    </source>
</evidence>
<comment type="similarity">
    <text evidence="3">Belongs to the complex I LYR family.</text>
</comment>
<dbReference type="CDD" id="cd20263">
    <property type="entry name" value="Complex1_LYR_NDUFB9_LYRM3"/>
    <property type="match status" value="1"/>
</dbReference>
<dbReference type="GO" id="GO:0006120">
    <property type="term" value="P:mitochondrial electron transport, NADH to ubiquinone"/>
    <property type="evidence" value="ECO:0007669"/>
    <property type="project" value="InterPro"/>
</dbReference>
<evidence type="ECO:0000256" key="5">
    <source>
        <dbReference type="ARBA" id="ARBA00018684"/>
    </source>
</evidence>
<comment type="subcellular location">
    <subcellularLocation>
        <location evidence="2">Mitochondrion inner membrane</location>
        <topology evidence="2">Peripheral membrane protein</topology>
        <orientation evidence="2">Matrix side</orientation>
    </subcellularLocation>
</comment>
<keyword evidence="8" id="KW-0679">Respiratory chain</keyword>
<dbReference type="PANTHER" id="PTHR12868">
    <property type="entry name" value="NADH-UBIQUINONE OXIDOREDUCTASE B22 SUBUNIT"/>
    <property type="match status" value="1"/>
</dbReference>
<organism evidence="17 18">
    <name type="scientific">Dimorphilus gyrociliatus</name>
    <dbReference type="NCBI Taxonomy" id="2664684"/>
    <lineage>
        <taxon>Eukaryota</taxon>
        <taxon>Metazoa</taxon>
        <taxon>Spiralia</taxon>
        <taxon>Lophotrochozoa</taxon>
        <taxon>Annelida</taxon>
        <taxon>Polychaeta</taxon>
        <taxon>Polychaeta incertae sedis</taxon>
        <taxon>Dinophilidae</taxon>
        <taxon>Dimorphilus</taxon>
    </lineage>
</organism>
<comment type="caution">
    <text evidence="17">The sequence shown here is derived from an EMBL/GenBank/DDBJ whole genome shotgun (WGS) entry which is preliminary data.</text>
</comment>
<evidence type="ECO:0000313" key="18">
    <source>
        <dbReference type="Proteomes" id="UP000549394"/>
    </source>
</evidence>
<dbReference type="PANTHER" id="PTHR12868:SF0">
    <property type="entry name" value="NADH DEHYDROGENASE [UBIQUINONE] 1 BETA SUBCOMPLEX SUBUNIT 9"/>
    <property type="match status" value="1"/>
</dbReference>
<evidence type="ECO:0000256" key="2">
    <source>
        <dbReference type="ARBA" id="ARBA00004443"/>
    </source>
</evidence>
<evidence type="ECO:0000256" key="8">
    <source>
        <dbReference type="ARBA" id="ARBA00022660"/>
    </source>
</evidence>
<keyword evidence="12" id="KW-0496">Mitochondrion</keyword>